<dbReference type="PROSITE" id="PS00716">
    <property type="entry name" value="SIGMA70_2"/>
    <property type="match status" value="1"/>
</dbReference>
<dbReference type="Gene3D" id="1.20.140.160">
    <property type="match status" value="1"/>
</dbReference>
<dbReference type="InterPro" id="IPR012845">
    <property type="entry name" value="RNA_pol_sigma_FliA_WhiG"/>
</dbReference>
<dbReference type="GO" id="GO:0003677">
    <property type="term" value="F:DNA binding"/>
    <property type="evidence" value="ECO:0007669"/>
    <property type="project" value="UniProtKB-KW"/>
</dbReference>
<comment type="caution">
    <text evidence="6">The sequence shown here is derived from an EMBL/GenBank/DDBJ whole genome shotgun (WGS) entry which is preliminary data.</text>
</comment>
<dbReference type="InterPro" id="IPR007627">
    <property type="entry name" value="RNA_pol_sigma70_r2"/>
</dbReference>
<dbReference type="InterPro" id="IPR007624">
    <property type="entry name" value="RNA_pol_sigma70_r3"/>
</dbReference>
<dbReference type="InterPro" id="IPR000943">
    <property type="entry name" value="RNA_pol_sigma70"/>
</dbReference>
<dbReference type="Gene3D" id="1.10.1740.10">
    <property type="match status" value="1"/>
</dbReference>
<dbReference type="Proteomes" id="UP000218327">
    <property type="component" value="Unassembled WGS sequence"/>
</dbReference>
<evidence type="ECO:0000259" key="5">
    <source>
        <dbReference type="PROSITE" id="PS00716"/>
    </source>
</evidence>
<dbReference type="Pfam" id="PF04542">
    <property type="entry name" value="Sigma70_r2"/>
    <property type="match status" value="1"/>
</dbReference>
<dbReference type="SUPFAM" id="SSF88946">
    <property type="entry name" value="Sigma2 domain of RNA polymerase sigma factors"/>
    <property type="match status" value="1"/>
</dbReference>
<dbReference type="Pfam" id="PF04539">
    <property type="entry name" value="Sigma70_r3"/>
    <property type="match status" value="1"/>
</dbReference>
<dbReference type="NCBIfam" id="TIGR02479">
    <property type="entry name" value="FliA_WhiG"/>
    <property type="match status" value="1"/>
</dbReference>
<organism evidence="6 7">
    <name type="scientific">SAR86 cluster bacterium</name>
    <dbReference type="NCBI Taxonomy" id="2030880"/>
    <lineage>
        <taxon>Bacteria</taxon>
        <taxon>Pseudomonadati</taxon>
        <taxon>Pseudomonadota</taxon>
        <taxon>Gammaproteobacteria</taxon>
        <taxon>SAR86 cluster</taxon>
    </lineage>
</organism>
<evidence type="ECO:0000256" key="4">
    <source>
        <dbReference type="ARBA" id="ARBA00023163"/>
    </source>
</evidence>
<keyword evidence="2" id="KW-0731">Sigma factor</keyword>
<protein>
    <submittedName>
        <fullName evidence="6">RNA polymerase sigma factor FliA</fullName>
    </submittedName>
</protein>
<dbReference type="PANTHER" id="PTHR30385">
    <property type="entry name" value="SIGMA FACTOR F FLAGELLAR"/>
    <property type="match status" value="1"/>
</dbReference>
<dbReference type="PRINTS" id="PR00046">
    <property type="entry name" value="SIGMA70FCT"/>
</dbReference>
<evidence type="ECO:0000313" key="7">
    <source>
        <dbReference type="Proteomes" id="UP000218327"/>
    </source>
</evidence>
<evidence type="ECO:0000256" key="1">
    <source>
        <dbReference type="ARBA" id="ARBA00023015"/>
    </source>
</evidence>
<dbReference type="GO" id="GO:0006352">
    <property type="term" value="P:DNA-templated transcription initiation"/>
    <property type="evidence" value="ECO:0007669"/>
    <property type="project" value="InterPro"/>
</dbReference>
<dbReference type="GO" id="GO:0016987">
    <property type="term" value="F:sigma factor activity"/>
    <property type="evidence" value="ECO:0007669"/>
    <property type="project" value="UniProtKB-KW"/>
</dbReference>
<name>A0A2A5B556_9GAMM</name>
<dbReference type="NCBIfam" id="NF005413">
    <property type="entry name" value="PRK06986.1"/>
    <property type="match status" value="1"/>
</dbReference>
<evidence type="ECO:0000256" key="3">
    <source>
        <dbReference type="ARBA" id="ARBA00023125"/>
    </source>
</evidence>
<dbReference type="InterPro" id="IPR014284">
    <property type="entry name" value="RNA_pol_sigma-70_dom"/>
</dbReference>
<evidence type="ECO:0000313" key="6">
    <source>
        <dbReference type="EMBL" id="PCJ26673.1"/>
    </source>
</evidence>
<dbReference type="GO" id="GO:0003899">
    <property type="term" value="F:DNA-directed RNA polymerase activity"/>
    <property type="evidence" value="ECO:0007669"/>
    <property type="project" value="InterPro"/>
</dbReference>
<proteinExistence type="predicted"/>
<dbReference type="Pfam" id="PF04545">
    <property type="entry name" value="Sigma70_r4"/>
    <property type="match status" value="1"/>
</dbReference>
<dbReference type="InterPro" id="IPR013324">
    <property type="entry name" value="RNA_pol_sigma_r3/r4-like"/>
</dbReference>
<sequence length="241" mass="27166">MNSAAKHYEAEGSNVREMLFEDNLSLVKIIAHHVSVRLPPGKSVEDLIQVGMIGLLEASRSYEPNLGAEFKSFASIRIRGAIIDELRRESWMPRSVQQKSRQLSKAIHSAENRLGRTATDREIAEELDLPLDEYGALLESVAGGTVFSLEDESNIGELENNEELPSTNIQNESTKKRLAAVIDSLPQQEKMVVVLYYNKGMNLREISEVLNVSESRVCQVHTQAVSRMRTRMRENIENEEL</sequence>
<dbReference type="EMBL" id="NVVJ01000010">
    <property type="protein sequence ID" value="PCJ26673.1"/>
    <property type="molecule type" value="Genomic_DNA"/>
</dbReference>
<accession>A0A2A5B556</accession>
<dbReference type="CDD" id="cd06171">
    <property type="entry name" value="Sigma70_r4"/>
    <property type="match status" value="1"/>
</dbReference>
<dbReference type="InterPro" id="IPR013325">
    <property type="entry name" value="RNA_pol_sigma_r2"/>
</dbReference>
<keyword evidence="4" id="KW-0804">Transcription</keyword>
<gene>
    <name evidence="6" type="ORF">COA96_04970</name>
</gene>
<feature type="domain" description="RNA polymerase sigma-70" evidence="5">
    <location>
        <begin position="202"/>
        <end position="228"/>
    </location>
</feature>
<evidence type="ECO:0000256" key="2">
    <source>
        <dbReference type="ARBA" id="ARBA00023082"/>
    </source>
</evidence>
<keyword evidence="3" id="KW-0238">DNA-binding</keyword>
<reference evidence="7" key="1">
    <citation type="submission" date="2017-08" db="EMBL/GenBank/DDBJ databases">
        <title>A dynamic microbial community with high functional redundancy inhabits the cold, oxic subseafloor aquifer.</title>
        <authorList>
            <person name="Tully B.J."/>
            <person name="Wheat C.G."/>
            <person name="Glazer B.T."/>
            <person name="Huber J.A."/>
        </authorList>
    </citation>
    <scope>NUCLEOTIDE SEQUENCE [LARGE SCALE GENOMIC DNA]</scope>
</reference>
<dbReference type="AlphaFoldDB" id="A0A2A5B556"/>
<dbReference type="PANTHER" id="PTHR30385:SF7">
    <property type="entry name" value="RNA POLYMERASE SIGMA FACTOR FLIA"/>
    <property type="match status" value="1"/>
</dbReference>
<keyword evidence="1" id="KW-0805">Transcription regulation</keyword>
<dbReference type="SUPFAM" id="SSF88659">
    <property type="entry name" value="Sigma3 and sigma4 domains of RNA polymerase sigma factors"/>
    <property type="match status" value="2"/>
</dbReference>
<dbReference type="PIRSF" id="PIRSF000770">
    <property type="entry name" value="RNA_pol_sigma-SigE/K"/>
    <property type="match status" value="1"/>
</dbReference>
<dbReference type="InterPro" id="IPR007630">
    <property type="entry name" value="RNA_pol_sigma70_r4"/>
</dbReference>
<dbReference type="NCBIfam" id="TIGR02937">
    <property type="entry name" value="sigma70-ECF"/>
    <property type="match status" value="1"/>
</dbReference>